<dbReference type="InterPro" id="IPR008265">
    <property type="entry name" value="Lipase_GDSL_AS"/>
</dbReference>
<gene>
    <name evidence="2" type="ORF">RZS28_03125</name>
</gene>
<dbReference type="PROSITE" id="PS01098">
    <property type="entry name" value="LIPASE_GDSL_SER"/>
    <property type="match status" value="1"/>
</dbReference>
<accession>A0ABZ0HSM8</accession>
<reference evidence="2 3" key="1">
    <citation type="submission" date="2023-10" db="EMBL/GenBank/DDBJ databases">
        <title>Novel methanotroph of the genus Methylocapsa from a subarctic wetland.</title>
        <authorList>
            <person name="Belova S.E."/>
            <person name="Oshkin I.Y."/>
            <person name="Miroshnikov K."/>
            <person name="Dedysh S.N."/>
        </authorList>
    </citation>
    <scope>NUCLEOTIDE SEQUENCE [LARGE SCALE GENOMIC DNA]</scope>
    <source>
        <strain evidence="2 3">RX1</strain>
    </source>
</reference>
<dbReference type="PROSITE" id="PS51318">
    <property type="entry name" value="TAT"/>
    <property type="match status" value="1"/>
</dbReference>
<dbReference type="InterPro" id="IPR006311">
    <property type="entry name" value="TAT_signal"/>
</dbReference>
<dbReference type="PANTHER" id="PTHR30383:SF24">
    <property type="entry name" value="THIOESTERASE 1_PROTEASE 1_LYSOPHOSPHOLIPASE L1"/>
    <property type="match status" value="1"/>
</dbReference>
<dbReference type="Gene3D" id="3.40.50.1110">
    <property type="entry name" value="SGNH hydrolase"/>
    <property type="match status" value="1"/>
</dbReference>
<dbReference type="RefSeq" id="WP_407339754.1">
    <property type="nucleotide sequence ID" value="NZ_CP136862.1"/>
</dbReference>
<evidence type="ECO:0000313" key="3">
    <source>
        <dbReference type="Proteomes" id="UP001626536"/>
    </source>
</evidence>
<proteinExistence type="predicted"/>
<dbReference type="Proteomes" id="UP001626536">
    <property type="component" value="Chromosome"/>
</dbReference>
<evidence type="ECO:0000259" key="1">
    <source>
        <dbReference type="Pfam" id="PF13472"/>
    </source>
</evidence>
<dbReference type="InterPro" id="IPR051532">
    <property type="entry name" value="Ester_Hydrolysis_Enzymes"/>
</dbReference>
<evidence type="ECO:0000313" key="2">
    <source>
        <dbReference type="EMBL" id="WOJ90307.1"/>
    </source>
</evidence>
<keyword evidence="3" id="KW-1185">Reference proteome</keyword>
<dbReference type="InterPro" id="IPR013830">
    <property type="entry name" value="SGNH_hydro"/>
</dbReference>
<organism evidence="2 3">
    <name type="scientific">Methylocapsa polymorpha</name>
    <dbReference type="NCBI Taxonomy" id="3080828"/>
    <lineage>
        <taxon>Bacteria</taxon>
        <taxon>Pseudomonadati</taxon>
        <taxon>Pseudomonadota</taxon>
        <taxon>Alphaproteobacteria</taxon>
        <taxon>Hyphomicrobiales</taxon>
        <taxon>Beijerinckiaceae</taxon>
        <taxon>Methylocapsa</taxon>
    </lineage>
</organism>
<dbReference type="InterPro" id="IPR036514">
    <property type="entry name" value="SGNH_hydro_sf"/>
</dbReference>
<dbReference type="CDD" id="cd01822">
    <property type="entry name" value="Lysophospholipase_L1_like"/>
    <property type="match status" value="1"/>
</dbReference>
<protein>
    <submittedName>
        <fullName evidence="2">Arylesterase</fullName>
    </submittedName>
</protein>
<dbReference type="Pfam" id="PF13472">
    <property type="entry name" value="Lipase_GDSL_2"/>
    <property type="match status" value="1"/>
</dbReference>
<dbReference type="SUPFAM" id="SSF52266">
    <property type="entry name" value="SGNH hydrolase"/>
    <property type="match status" value="1"/>
</dbReference>
<dbReference type="PANTHER" id="PTHR30383">
    <property type="entry name" value="THIOESTERASE 1/PROTEASE 1/LYSOPHOSPHOLIPASE L1"/>
    <property type="match status" value="1"/>
</dbReference>
<name>A0ABZ0HSM8_9HYPH</name>
<sequence>MPFEIALQTHRDKIQRQPAAPTARSEPALYGDRRAFLQSSAALLLAAALYPQIARAAEDSPTLKLIAFGDSLSAGYNLPAADAFPAVLEAALRKEGYRVAIVNAGVSGDTASGGLARLAWTLSDGADGVILELGANDMLRGIDPDVTKAALDSILAELKAHDIKVLIAGMKATPSLGKEYKARFDAIYPDLAAKYGAPLYPFFLDGVAGERGLRLNDGLHPNSAGVDRIVQGILPSARAFLGQLGEKAVVAR</sequence>
<feature type="domain" description="SGNH hydrolase-type esterase" evidence="1">
    <location>
        <begin position="67"/>
        <end position="226"/>
    </location>
</feature>
<dbReference type="EMBL" id="CP136862">
    <property type="protein sequence ID" value="WOJ90307.1"/>
    <property type="molecule type" value="Genomic_DNA"/>
</dbReference>